<dbReference type="EMBL" id="SORE01000008">
    <property type="protein sequence ID" value="TDY50988.1"/>
    <property type="molecule type" value="Genomic_DNA"/>
</dbReference>
<gene>
    <name evidence="2" type="ORF">BX592_108225</name>
</gene>
<evidence type="ECO:0000313" key="2">
    <source>
        <dbReference type="EMBL" id="TDY50988.1"/>
    </source>
</evidence>
<dbReference type="GO" id="GO:0042910">
    <property type="term" value="F:xenobiotic transmembrane transporter activity"/>
    <property type="evidence" value="ECO:0007669"/>
    <property type="project" value="TreeGrafter"/>
</dbReference>
<proteinExistence type="predicted"/>
<dbReference type="PANTHER" id="PTHR32063">
    <property type="match status" value="1"/>
</dbReference>
<dbReference type="AlphaFoldDB" id="A0A4R8LTZ1"/>
<sequence length="324" mass="34612">MSPFSADVPQILIRVDRAKAEAMQVGVDTVFDALEQFVGSSFVNQFTLFNHTFQVYVQADGKFRKSADDLRGIFVRGSAGQMVSLANLIRIEHGTGPGIASLYNLRPAATLSGTPAAAYSSGQAIQAIENAAARVLPPGVGIEWTAMSYQEKLVGNTAYVVFAFAVLLVFLVLAAQYESWWLPGAVIFGLPMALLGTATVLLSLGVANNLYTQIGIVLLIALCAKNAILIVELARKRREQGLEIEAAAIEAARIRFRPILMTSIAFILGVLPMVVASGASASARRSLGIAVFSGMLASTAIATLFVPSFYVVLQRLSERTRAGR</sequence>
<evidence type="ECO:0000256" key="1">
    <source>
        <dbReference type="SAM" id="Phobius"/>
    </source>
</evidence>
<dbReference type="Gene3D" id="3.30.70.1440">
    <property type="entry name" value="Multidrug efflux transporter AcrB pore domain"/>
    <property type="match status" value="1"/>
</dbReference>
<name>A0A4R8LTZ1_9BURK</name>
<feature type="transmembrane region" description="Helical" evidence="1">
    <location>
        <begin position="287"/>
        <end position="313"/>
    </location>
</feature>
<keyword evidence="1" id="KW-0472">Membrane</keyword>
<dbReference type="InterPro" id="IPR001036">
    <property type="entry name" value="Acrflvin-R"/>
</dbReference>
<protein>
    <submittedName>
        <fullName evidence="2">AcrB/AcrD/AcrF family protein</fullName>
    </submittedName>
</protein>
<dbReference type="SUPFAM" id="SSF82866">
    <property type="entry name" value="Multidrug efflux transporter AcrB transmembrane domain"/>
    <property type="match status" value="1"/>
</dbReference>
<feature type="transmembrane region" description="Helical" evidence="1">
    <location>
        <begin position="153"/>
        <end position="173"/>
    </location>
</feature>
<dbReference type="Pfam" id="PF00873">
    <property type="entry name" value="ACR_tran"/>
    <property type="match status" value="1"/>
</dbReference>
<evidence type="ECO:0000313" key="3">
    <source>
        <dbReference type="Proteomes" id="UP000295509"/>
    </source>
</evidence>
<dbReference type="SUPFAM" id="SSF82714">
    <property type="entry name" value="Multidrug efflux transporter AcrB TolC docking domain, DN and DC subdomains"/>
    <property type="match status" value="1"/>
</dbReference>
<organism evidence="2 3">
    <name type="scientific">Paraburkholderia rhizosphaerae</name>
    <dbReference type="NCBI Taxonomy" id="480658"/>
    <lineage>
        <taxon>Bacteria</taxon>
        <taxon>Pseudomonadati</taxon>
        <taxon>Pseudomonadota</taxon>
        <taxon>Betaproteobacteria</taxon>
        <taxon>Burkholderiales</taxon>
        <taxon>Burkholderiaceae</taxon>
        <taxon>Paraburkholderia</taxon>
    </lineage>
</organism>
<dbReference type="Gene3D" id="1.20.1640.10">
    <property type="entry name" value="Multidrug efflux transporter AcrB transmembrane domain"/>
    <property type="match status" value="1"/>
</dbReference>
<comment type="caution">
    <text evidence="2">The sequence shown here is derived from an EMBL/GenBank/DDBJ whole genome shotgun (WGS) entry which is preliminary data.</text>
</comment>
<keyword evidence="1" id="KW-0812">Transmembrane</keyword>
<keyword evidence="1" id="KW-1133">Transmembrane helix</keyword>
<feature type="transmembrane region" description="Helical" evidence="1">
    <location>
        <begin position="180"/>
        <end position="204"/>
    </location>
</feature>
<dbReference type="Gene3D" id="3.30.2090.10">
    <property type="entry name" value="Multidrug efflux transporter AcrB TolC docking domain, DN and DC subdomains"/>
    <property type="match status" value="1"/>
</dbReference>
<feature type="transmembrane region" description="Helical" evidence="1">
    <location>
        <begin position="210"/>
        <end position="231"/>
    </location>
</feature>
<dbReference type="Proteomes" id="UP000295509">
    <property type="component" value="Unassembled WGS sequence"/>
</dbReference>
<keyword evidence="3" id="KW-1185">Reference proteome</keyword>
<accession>A0A4R8LTZ1</accession>
<reference evidence="2 3" key="1">
    <citation type="submission" date="2019-03" db="EMBL/GenBank/DDBJ databases">
        <title>Genomic Encyclopedia of Type Strains, Phase III (KMG-III): the genomes of soil and plant-associated and newly described type strains.</title>
        <authorList>
            <person name="Whitman W."/>
        </authorList>
    </citation>
    <scope>NUCLEOTIDE SEQUENCE [LARGE SCALE GENOMIC DNA]</scope>
    <source>
        <strain evidence="2 3">LMG 29544</strain>
    </source>
</reference>
<dbReference type="InterPro" id="IPR027463">
    <property type="entry name" value="AcrB_DN_DC_subdom"/>
</dbReference>
<dbReference type="GO" id="GO:0005886">
    <property type="term" value="C:plasma membrane"/>
    <property type="evidence" value="ECO:0007669"/>
    <property type="project" value="TreeGrafter"/>
</dbReference>
<feature type="transmembrane region" description="Helical" evidence="1">
    <location>
        <begin position="259"/>
        <end position="281"/>
    </location>
</feature>
<dbReference type="PANTHER" id="PTHR32063:SF11">
    <property type="entry name" value="CATION OR DRUG EFFLUX SYSTEM PROTEIN"/>
    <property type="match status" value="1"/>
</dbReference>